<dbReference type="OMA" id="QKMPIIH"/>
<proteinExistence type="predicted"/>
<dbReference type="EMBL" id="CAJJDM010000046">
    <property type="protein sequence ID" value="CAD8070803.1"/>
    <property type="molecule type" value="Genomic_DNA"/>
</dbReference>
<evidence type="ECO:0000313" key="2">
    <source>
        <dbReference type="Proteomes" id="UP000688137"/>
    </source>
</evidence>
<dbReference type="AlphaFoldDB" id="A0A8S1LYZ7"/>
<dbReference type="Proteomes" id="UP000688137">
    <property type="component" value="Unassembled WGS sequence"/>
</dbReference>
<keyword evidence="2" id="KW-1185">Reference proteome</keyword>
<accession>A0A8S1LYZ7</accession>
<organism evidence="1 2">
    <name type="scientific">Paramecium primaurelia</name>
    <dbReference type="NCBI Taxonomy" id="5886"/>
    <lineage>
        <taxon>Eukaryota</taxon>
        <taxon>Sar</taxon>
        <taxon>Alveolata</taxon>
        <taxon>Ciliophora</taxon>
        <taxon>Intramacronucleata</taxon>
        <taxon>Oligohymenophorea</taxon>
        <taxon>Peniculida</taxon>
        <taxon>Parameciidae</taxon>
        <taxon>Paramecium</taxon>
    </lineage>
</organism>
<protein>
    <submittedName>
        <fullName evidence="1">Uncharacterized protein</fullName>
    </submittedName>
</protein>
<name>A0A8S1LYZ7_PARPR</name>
<evidence type="ECO:0000313" key="1">
    <source>
        <dbReference type="EMBL" id="CAD8070803.1"/>
    </source>
</evidence>
<reference evidence="1" key="1">
    <citation type="submission" date="2021-01" db="EMBL/GenBank/DDBJ databases">
        <authorList>
            <consortium name="Genoscope - CEA"/>
            <person name="William W."/>
        </authorList>
    </citation>
    <scope>NUCLEOTIDE SEQUENCE</scope>
</reference>
<gene>
    <name evidence="1" type="ORF">PPRIM_AZ9-3.1.T0460146</name>
</gene>
<comment type="caution">
    <text evidence="1">The sequence shown here is derived from an EMBL/GenBank/DDBJ whole genome shotgun (WGS) entry which is preliminary data.</text>
</comment>
<sequence>MHSYLEELKQKDVIAKQINLLIQQLQQHHLTQSLVPKSHQDIAEFMVLNRLRNIDTYIQLCEMTGKCLGEARSDIKENDKKLNEQFHIQLLQFGLQRKKVEKKTTRKQQKMPIIHINTPSTEQDSCSLYNKKLKKKDKYLKLQQIMNEVQSKQSLKEKVKIEEYFQNKKVQKLLQIDGWKIIDQSPLHQPIADHLIKQSLHQYYTYCKLVLEEFGDFITIKS</sequence>